<gene>
    <name evidence="1" type="ORF">AK812_SmicGene16490</name>
</gene>
<keyword evidence="2" id="KW-1185">Reference proteome</keyword>
<dbReference type="AlphaFoldDB" id="A0A1Q9E046"/>
<evidence type="ECO:0000313" key="1">
    <source>
        <dbReference type="EMBL" id="OLQ00798.1"/>
    </source>
</evidence>
<dbReference type="EMBL" id="LSRX01000315">
    <property type="protein sequence ID" value="OLQ00798.1"/>
    <property type="molecule type" value="Genomic_DNA"/>
</dbReference>
<sequence>MWLYSEISADAPVGGKSNSKSGKADEVFQVRVTGAAKEQEDVGGPHRPRLQGAFMKPRTQRSLASAEHYLLCTMSASDVPGCRDMLALQAEQRAVPLPRGALFQALRKGFLERAYSPAHAGAQSQRQPSGLFLGNPPWRELPVVRQQQLGKDGESIMNAGESWDLDFFALYRGLLLATEGIEFVAGVELRHSPQREKQAPGATFVAASPAPAGSAFWVELGGTAVRPEVTFPAAPGSCNNGRQNLTAWALADFMLSGG</sequence>
<dbReference type="OrthoDB" id="426288at2759"/>
<proteinExistence type="predicted"/>
<dbReference type="Proteomes" id="UP000186817">
    <property type="component" value="Unassembled WGS sequence"/>
</dbReference>
<comment type="caution">
    <text evidence="1">The sequence shown here is derived from an EMBL/GenBank/DDBJ whole genome shotgun (WGS) entry which is preliminary data.</text>
</comment>
<evidence type="ECO:0000313" key="2">
    <source>
        <dbReference type="Proteomes" id="UP000186817"/>
    </source>
</evidence>
<protein>
    <submittedName>
        <fullName evidence="1">Uncharacterized protein</fullName>
    </submittedName>
</protein>
<name>A0A1Q9E046_SYMMI</name>
<organism evidence="1 2">
    <name type="scientific">Symbiodinium microadriaticum</name>
    <name type="common">Dinoflagellate</name>
    <name type="synonym">Zooxanthella microadriatica</name>
    <dbReference type="NCBI Taxonomy" id="2951"/>
    <lineage>
        <taxon>Eukaryota</taxon>
        <taxon>Sar</taxon>
        <taxon>Alveolata</taxon>
        <taxon>Dinophyceae</taxon>
        <taxon>Suessiales</taxon>
        <taxon>Symbiodiniaceae</taxon>
        <taxon>Symbiodinium</taxon>
    </lineage>
</organism>
<reference evidence="1 2" key="1">
    <citation type="submission" date="2016-02" db="EMBL/GenBank/DDBJ databases">
        <title>Genome analysis of coral dinoflagellate symbionts highlights evolutionary adaptations to a symbiotic lifestyle.</title>
        <authorList>
            <person name="Aranda M."/>
            <person name="Li Y."/>
            <person name="Liew Y.J."/>
            <person name="Baumgarten S."/>
            <person name="Simakov O."/>
            <person name="Wilson M."/>
            <person name="Piel J."/>
            <person name="Ashoor H."/>
            <person name="Bougouffa S."/>
            <person name="Bajic V.B."/>
            <person name="Ryu T."/>
            <person name="Ravasi T."/>
            <person name="Bayer T."/>
            <person name="Micklem G."/>
            <person name="Kim H."/>
            <person name="Bhak J."/>
            <person name="Lajeunesse T.C."/>
            <person name="Voolstra C.R."/>
        </authorList>
    </citation>
    <scope>NUCLEOTIDE SEQUENCE [LARGE SCALE GENOMIC DNA]</scope>
    <source>
        <strain evidence="1 2">CCMP2467</strain>
    </source>
</reference>
<accession>A0A1Q9E046</accession>